<protein>
    <recommendedName>
        <fullName evidence="2">Nephrocystin 3-like N-terminal domain-containing protein</fullName>
    </recommendedName>
</protein>
<dbReference type="Proteomes" id="UP000241690">
    <property type="component" value="Unassembled WGS sequence"/>
</dbReference>
<reference evidence="3 4" key="1">
    <citation type="submission" date="2016-07" db="EMBL/GenBank/DDBJ databases">
        <title>Multiple horizontal gene transfer events from other fungi enriched the ability of initially mycotrophic Trichoderma (Ascomycota) to feed on dead plant biomass.</title>
        <authorList>
            <consortium name="DOE Joint Genome Institute"/>
            <person name="Aerts A."/>
            <person name="Atanasova L."/>
            <person name="Chenthamara K."/>
            <person name="Zhang J."/>
            <person name="Grujic M."/>
            <person name="Henrissat B."/>
            <person name="Kuo A."/>
            <person name="Salamov A."/>
            <person name="Lipzen A."/>
            <person name="Labutti K."/>
            <person name="Barry K."/>
            <person name="Miao Y."/>
            <person name="Rahimi M.J."/>
            <person name="Shen Q."/>
            <person name="Grigoriev I.V."/>
            <person name="Kubicek C.P."/>
            <person name="Druzhinina I.S."/>
        </authorList>
    </citation>
    <scope>NUCLEOTIDE SEQUENCE [LARGE SCALE GENOMIC DNA]</scope>
    <source>
        <strain evidence="3 4">CBS 226.95</strain>
    </source>
</reference>
<dbReference type="EMBL" id="KZ679694">
    <property type="protein sequence ID" value="PTB49119.1"/>
    <property type="molecule type" value="Genomic_DNA"/>
</dbReference>
<keyword evidence="4" id="KW-1185">Reference proteome</keyword>
<keyword evidence="1" id="KW-0677">Repeat</keyword>
<name>A0A2T3ZWD1_TRIHA</name>
<dbReference type="GeneID" id="36633611"/>
<accession>A0A2T3ZWD1</accession>
<proteinExistence type="predicted"/>
<organism evidence="3 4">
    <name type="scientific">Trichoderma harzianum CBS 226.95</name>
    <dbReference type="NCBI Taxonomy" id="983964"/>
    <lineage>
        <taxon>Eukaryota</taxon>
        <taxon>Fungi</taxon>
        <taxon>Dikarya</taxon>
        <taxon>Ascomycota</taxon>
        <taxon>Pezizomycotina</taxon>
        <taxon>Sordariomycetes</taxon>
        <taxon>Hypocreomycetidae</taxon>
        <taxon>Hypocreales</taxon>
        <taxon>Hypocreaceae</taxon>
        <taxon>Trichoderma</taxon>
    </lineage>
</organism>
<evidence type="ECO:0000259" key="2">
    <source>
        <dbReference type="Pfam" id="PF24883"/>
    </source>
</evidence>
<dbReference type="RefSeq" id="XP_024768796.1">
    <property type="nucleotide sequence ID" value="XM_024925028.1"/>
</dbReference>
<evidence type="ECO:0000256" key="1">
    <source>
        <dbReference type="ARBA" id="ARBA00022737"/>
    </source>
</evidence>
<dbReference type="PANTHER" id="PTHR10039:SF5">
    <property type="entry name" value="NACHT DOMAIN-CONTAINING PROTEIN"/>
    <property type="match status" value="1"/>
</dbReference>
<dbReference type="PANTHER" id="PTHR10039">
    <property type="entry name" value="AMELOGENIN"/>
    <property type="match status" value="1"/>
</dbReference>
<evidence type="ECO:0000313" key="3">
    <source>
        <dbReference type="EMBL" id="PTB49119.1"/>
    </source>
</evidence>
<gene>
    <name evidence="3" type="ORF">M431DRAFT_98295</name>
</gene>
<dbReference type="Pfam" id="PF24883">
    <property type="entry name" value="NPHP3_N"/>
    <property type="match status" value="1"/>
</dbReference>
<dbReference type="STRING" id="983964.A0A2T3ZWD1"/>
<evidence type="ECO:0000313" key="4">
    <source>
        <dbReference type="Proteomes" id="UP000241690"/>
    </source>
</evidence>
<dbReference type="InterPro" id="IPR056884">
    <property type="entry name" value="NPHP3-like_N"/>
</dbReference>
<sequence>LLSETQYCPKSLVLFIDALDECSESHVRKLVRFLEDLSIKAKMTLNICLSSRHYPNISMEKHLELVVETTSEHDKDIIKYAGDKLTKIDERIKTKVLQKASGVFMWVVLVIEMLNKAYDEGQLEAMHQLLQEIPSGLDEVFLTLLSKDNPRLYLCSSLFYSRDDCSNQKSYSLRLWLK</sequence>
<feature type="non-terminal residue" evidence="3">
    <location>
        <position position="1"/>
    </location>
</feature>
<dbReference type="AlphaFoldDB" id="A0A2T3ZWD1"/>
<feature type="domain" description="Nephrocystin 3-like N-terminal" evidence="2">
    <location>
        <begin position="6"/>
        <end position="52"/>
    </location>
</feature>